<reference evidence="2 3" key="1">
    <citation type="submission" date="2020-08" db="EMBL/GenBank/DDBJ databases">
        <title>Genomic Encyclopedia of Type Strains, Phase IV (KMG-IV): sequencing the most valuable type-strain genomes for metagenomic binning, comparative biology and taxonomic classification.</title>
        <authorList>
            <person name="Goeker M."/>
        </authorList>
    </citation>
    <scope>NUCLEOTIDE SEQUENCE [LARGE SCALE GENOMIC DNA]</scope>
    <source>
        <strain evidence="2 3">DSM 19371</strain>
    </source>
</reference>
<keyword evidence="3" id="KW-1185">Reference proteome</keyword>
<keyword evidence="2" id="KW-0808">Transferase</keyword>
<evidence type="ECO:0000313" key="2">
    <source>
        <dbReference type="EMBL" id="MBB4152030.1"/>
    </source>
</evidence>
<organism evidence="2 3">
    <name type="scientific">Sphingobium scionense</name>
    <dbReference type="NCBI Taxonomy" id="1404341"/>
    <lineage>
        <taxon>Bacteria</taxon>
        <taxon>Pseudomonadati</taxon>
        <taxon>Pseudomonadota</taxon>
        <taxon>Alphaproteobacteria</taxon>
        <taxon>Sphingomonadales</taxon>
        <taxon>Sphingomonadaceae</taxon>
        <taxon>Sphingobium</taxon>
    </lineage>
</organism>
<protein>
    <submittedName>
        <fullName evidence="2">Arginine/ornithine N-succinyltransferase beta subunit</fullName>
    </submittedName>
</protein>
<evidence type="ECO:0000256" key="1">
    <source>
        <dbReference type="SAM" id="MobiDB-lite"/>
    </source>
</evidence>
<dbReference type="GO" id="GO:0016740">
    <property type="term" value="F:transferase activity"/>
    <property type="evidence" value="ECO:0007669"/>
    <property type="project" value="UniProtKB-KW"/>
</dbReference>
<dbReference type="Proteomes" id="UP000590524">
    <property type="component" value="Unassembled WGS sequence"/>
</dbReference>
<evidence type="ECO:0000313" key="3">
    <source>
        <dbReference type="Proteomes" id="UP000590524"/>
    </source>
</evidence>
<name>A0A7W6LX06_9SPHN</name>
<comment type="caution">
    <text evidence="2">The sequence shown here is derived from an EMBL/GenBank/DDBJ whole genome shotgun (WGS) entry which is preliminary data.</text>
</comment>
<dbReference type="EMBL" id="JACIEU010000068">
    <property type="protein sequence ID" value="MBB4152030.1"/>
    <property type="molecule type" value="Genomic_DNA"/>
</dbReference>
<accession>A0A7W6LX06</accession>
<dbReference type="AlphaFoldDB" id="A0A7W6LX06"/>
<proteinExistence type="predicted"/>
<sequence length="52" mass="5816">MEASGSMHQMTIQVGASKSQSFKQEITSEIRGVRDQCRAKTFWPELPNDTTA</sequence>
<gene>
    <name evidence="2" type="ORF">GGQ90_005846</name>
</gene>
<feature type="region of interest" description="Disordered" evidence="1">
    <location>
        <begin position="1"/>
        <end position="23"/>
    </location>
</feature>